<sequence length="209" mass="24199">MSINGKDISDCIQFLKNVYVESATVLRTTEDLLSKNRWIIPTSSSVVHRNTSNSIEHPEYWMPRYIYRYFSKRKTSITEVLGITIAYDWDFNEVNFNEPMVCCSRIKFKEEVKDCKAAWFVLGGFRKYCKEITYHSANLYIDSVISDKSVGYDSLIENGNASGFYIPLVDINNSQAVENYIVKPLIKLSEEQYEECNNMIKDKAIKMIG</sequence>
<dbReference type="AlphaFoldDB" id="A0A226BZ87"/>
<name>A0A226BZ87_9FIRM</name>
<keyword evidence="2" id="KW-1185">Reference proteome</keyword>
<evidence type="ECO:0000313" key="2">
    <source>
        <dbReference type="Proteomes" id="UP000214588"/>
    </source>
</evidence>
<accession>A0A226BZ87</accession>
<organism evidence="1 2">
    <name type="scientific">Natranaerobius trueperi</name>
    <dbReference type="NCBI Taxonomy" id="759412"/>
    <lineage>
        <taxon>Bacteria</taxon>
        <taxon>Bacillati</taxon>
        <taxon>Bacillota</taxon>
        <taxon>Clostridia</taxon>
        <taxon>Natranaerobiales</taxon>
        <taxon>Natranaerobiaceae</taxon>
        <taxon>Natranaerobius</taxon>
    </lineage>
</organism>
<reference evidence="1 2" key="1">
    <citation type="submission" date="2017-06" db="EMBL/GenBank/DDBJ databases">
        <title>Draft Genome Sequence of Natranaerobius trueperi halophilic, alkalithermophilic bacteria from soda lakes.</title>
        <authorList>
            <person name="Zhao B."/>
        </authorList>
    </citation>
    <scope>NUCLEOTIDE SEQUENCE [LARGE SCALE GENOMIC DNA]</scope>
    <source>
        <strain evidence="1 2">DSM 18760</strain>
    </source>
</reference>
<dbReference type="Proteomes" id="UP000214588">
    <property type="component" value="Unassembled WGS sequence"/>
</dbReference>
<dbReference type="RefSeq" id="WP_089023235.1">
    <property type="nucleotide sequence ID" value="NZ_NIQC01000008.1"/>
</dbReference>
<gene>
    <name evidence="1" type="ORF">CDO51_05145</name>
</gene>
<dbReference type="EMBL" id="NIQC01000008">
    <property type="protein sequence ID" value="OWZ84102.1"/>
    <property type="molecule type" value="Genomic_DNA"/>
</dbReference>
<proteinExistence type="predicted"/>
<comment type="caution">
    <text evidence="1">The sequence shown here is derived from an EMBL/GenBank/DDBJ whole genome shotgun (WGS) entry which is preliminary data.</text>
</comment>
<evidence type="ECO:0000313" key="1">
    <source>
        <dbReference type="EMBL" id="OWZ84102.1"/>
    </source>
</evidence>
<protein>
    <submittedName>
        <fullName evidence="1">Uncharacterized protein</fullName>
    </submittedName>
</protein>